<organism evidence="1 2">
    <name type="scientific">Marinifilum breve</name>
    <dbReference type="NCBI Taxonomy" id="2184082"/>
    <lineage>
        <taxon>Bacteria</taxon>
        <taxon>Pseudomonadati</taxon>
        <taxon>Bacteroidota</taxon>
        <taxon>Bacteroidia</taxon>
        <taxon>Marinilabiliales</taxon>
        <taxon>Marinifilaceae</taxon>
    </lineage>
</organism>
<dbReference type="EMBL" id="QFLI01000002">
    <property type="protein sequence ID" value="PXY02081.1"/>
    <property type="molecule type" value="Genomic_DNA"/>
</dbReference>
<accession>A0A2V4A0K0</accession>
<evidence type="ECO:0000313" key="1">
    <source>
        <dbReference type="EMBL" id="PXY02081.1"/>
    </source>
</evidence>
<proteinExistence type="predicted"/>
<name>A0A2V4A0K0_9BACT</name>
<comment type="caution">
    <text evidence="1">The sequence shown here is derived from an EMBL/GenBank/DDBJ whole genome shotgun (WGS) entry which is preliminary data.</text>
</comment>
<dbReference type="PROSITE" id="PS51257">
    <property type="entry name" value="PROKAR_LIPOPROTEIN"/>
    <property type="match status" value="1"/>
</dbReference>
<dbReference type="OrthoDB" id="1409865at2"/>
<gene>
    <name evidence="1" type="ORF">DF185_05400</name>
</gene>
<dbReference type="Pfam" id="PF16215">
    <property type="entry name" value="DUF4876"/>
    <property type="match status" value="1"/>
</dbReference>
<reference evidence="1 2" key="1">
    <citation type="submission" date="2018-05" db="EMBL/GenBank/DDBJ databases">
        <title>Marinifilum breve JC075T sp. nov., a marine bacterium isolated from Yongle Blue Hole in the South China Sea.</title>
        <authorList>
            <person name="Fu T."/>
        </authorList>
    </citation>
    <scope>NUCLEOTIDE SEQUENCE [LARGE SCALE GENOMIC DNA]</scope>
    <source>
        <strain evidence="1 2">JC075</strain>
    </source>
</reference>
<dbReference type="InterPro" id="IPR032627">
    <property type="entry name" value="DUF4876"/>
</dbReference>
<evidence type="ECO:0000313" key="2">
    <source>
        <dbReference type="Proteomes" id="UP000248079"/>
    </source>
</evidence>
<sequence length="414" mass="46547">MKIRNIIIAAALLISAASCDDNDAINKSFVDVKVSMPSHLEGKSAELENAVFTLENVNTGEKLVRETSYIPQVYFDLEDGLYNISVEGTITYSNLSLDNKSIQKETGVRAKQENIKVIGGDLDLNLEFVTFNPSQGFLISEIFFADTRTPEGKQYAAGDQYIEIYNNSDKVLYADGLCIAETELMSVEALNEYTPDIRNEAVPVSSVYMIPGSGNEYPVQPGETLLISDIAINHKEANKNSFDLSKSNFEWFDGEDIDTDVPEVKNMIKMVSTSKSVWHLHSRGFKSYILFKFDKEVLPEEYVKNYAYHYEYLFVFNDMEFPMDFDAWKVPNEFIIDAVQCSTPSEYQWMVMSSSLDASYTHSGDGDASRYGRSVKRKVLHVEGDRSILQDTNDSASDFIPTAEPSPGIIETLN</sequence>
<dbReference type="Proteomes" id="UP000248079">
    <property type="component" value="Unassembled WGS sequence"/>
</dbReference>
<keyword evidence="2" id="KW-1185">Reference proteome</keyword>
<dbReference type="RefSeq" id="WP_110359715.1">
    <property type="nucleotide sequence ID" value="NZ_QFLI01000002.1"/>
</dbReference>
<protein>
    <submittedName>
        <fullName evidence="1">DUF4876 domain-containing protein</fullName>
    </submittedName>
</protein>
<dbReference type="AlphaFoldDB" id="A0A2V4A0K0"/>